<evidence type="ECO:0000313" key="2">
    <source>
        <dbReference type="Proteomes" id="UP000270524"/>
    </source>
</evidence>
<organism evidence="1 2">
    <name type="scientific">Pseudomonas cannabina</name>
    <dbReference type="NCBI Taxonomy" id="86840"/>
    <lineage>
        <taxon>Bacteria</taxon>
        <taxon>Pseudomonadati</taxon>
        <taxon>Pseudomonadota</taxon>
        <taxon>Gammaproteobacteria</taxon>
        <taxon>Pseudomonadales</taxon>
        <taxon>Pseudomonadaceae</taxon>
        <taxon>Pseudomonas</taxon>
    </lineage>
</organism>
<gene>
    <name evidence="1" type="ORF">ALQ51_03096</name>
</gene>
<name>A0A3M3R4H5_PSECA</name>
<sequence>MLMVIWKQGIEAYTARAKTGTCEPNHPEIRKPRNARLSKVVGPHGLEPWTKGL</sequence>
<accession>A0A3M3R4H5</accession>
<reference evidence="1 2" key="1">
    <citation type="submission" date="2018-08" db="EMBL/GenBank/DDBJ databases">
        <title>Recombination of ecologically and evolutionarily significant loci maintains genetic cohesion in the Pseudomonas syringae species complex.</title>
        <authorList>
            <person name="Dillon M."/>
            <person name="Thakur S."/>
            <person name="Almeida R.N.D."/>
            <person name="Weir B.S."/>
            <person name="Guttman D.S."/>
        </authorList>
    </citation>
    <scope>NUCLEOTIDE SEQUENCE [LARGE SCALE GENOMIC DNA]</scope>
    <source>
        <strain evidence="1 2">ICMP 15203</strain>
    </source>
</reference>
<protein>
    <submittedName>
        <fullName evidence="1">Uncharacterized protein</fullName>
    </submittedName>
</protein>
<proteinExistence type="predicted"/>
<dbReference type="AlphaFoldDB" id="A0A3M3R4H5"/>
<comment type="caution">
    <text evidence="1">The sequence shown here is derived from an EMBL/GenBank/DDBJ whole genome shotgun (WGS) entry which is preliminary data.</text>
</comment>
<dbReference type="EMBL" id="RBPJ01000234">
    <property type="protein sequence ID" value="RMN91173.1"/>
    <property type="molecule type" value="Genomic_DNA"/>
</dbReference>
<dbReference type="Proteomes" id="UP000270524">
    <property type="component" value="Unassembled WGS sequence"/>
</dbReference>
<evidence type="ECO:0000313" key="1">
    <source>
        <dbReference type="EMBL" id="RMN91173.1"/>
    </source>
</evidence>